<dbReference type="GO" id="GO:0006046">
    <property type="term" value="P:N-acetylglucosamine catabolic process"/>
    <property type="evidence" value="ECO:0007669"/>
    <property type="project" value="TreeGrafter"/>
</dbReference>
<evidence type="ECO:0000256" key="6">
    <source>
        <dbReference type="PIRSR" id="PIRSR038994-1"/>
    </source>
</evidence>
<dbReference type="OrthoDB" id="9776488at2"/>
<evidence type="ECO:0000256" key="2">
    <source>
        <dbReference type="ARBA" id="ARBA00022723"/>
    </source>
</evidence>
<dbReference type="AlphaFoldDB" id="A0A560EWR2"/>
<dbReference type="Pfam" id="PF01979">
    <property type="entry name" value="Amidohydro_1"/>
    <property type="match status" value="1"/>
</dbReference>
<dbReference type="Gene3D" id="3.20.20.140">
    <property type="entry name" value="Metal-dependent hydrolases"/>
    <property type="match status" value="1"/>
</dbReference>
<gene>
    <name evidence="10" type="ORF">FBZ89_12035</name>
</gene>
<evidence type="ECO:0000256" key="1">
    <source>
        <dbReference type="ARBA" id="ARBA00010716"/>
    </source>
</evidence>
<feature type="binding site" evidence="8">
    <location>
        <position position="199"/>
    </location>
    <ligand>
        <name>Zn(2+)</name>
        <dbReference type="ChEBI" id="CHEBI:29105"/>
    </ligand>
</feature>
<keyword evidence="4 5" id="KW-0119">Carbohydrate metabolism</keyword>
<evidence type="ECO:0000256" key="7">
    <source>
        <dbReference type="PIRSR" id="PIRSR038994-2"/>
    </source>
</evidence>
<accession>A0A560EWR2</accession>
<evidence type="ECO:0000256" key="4">
    <source>
        <dbReference type="ARBA" id="ARBA00023277"/>
    </source>
</evidence>
<organism evidence="10 11">
    <name type="scientific">Nitrospirillum amazonense</name>
    <dbReference type="NCBI Taxonomy" id="28077"/>
    <lineage>
        <taxon>Bacteria</taxon>
        <taxon>Pseudomonadati</taxon>
        <taxon>Pseudomonadota</taxon>
        <taxon>Alphaproteobacteria</taxon>
        <taxon>Rhodospirillales</taxon>
        <taxon>Azospirillaceae</taxon>
        <taxon>Nitrospirillum</taxon>
    </lineage>
</organism>
<keyword evidence="3 5" id="KW-0378">Hydrolase</keyword>
<evidence type="ECO:0000256" key="8">
    <source>
        <dbReference type="PIRSR" id="PIRSR038994-3"/>
    </source>
</evidence>
<reference evidence="10 11" key="1">
    <citation type="submission" date="2019-06" db="EMBL/GenBank/DDBJ databases">
        <title>Genomic Encyclopedia of Type Strains, Phase IV (KMG-V): Genome sequencing to study the core and pangenomes of soil and plant-associated prokaryotes.</title>
        <authorList>
            <person name="Whitman W."/>
        </authorList>
    </citation>
    <scope>NUCLEOTIDE SEQUENCE [LARGE SCALE GENOMIC DNA]</scope>
    <source>
        <strain evidence="10 11">BR 11880</strain>
    </source>
</reference>
<dbReference type="InterPro" id="IPR006680">
    <property type="entry name" value="Amidohydro-rel"/>
</dbReference>
<feature type="domain" description="Amidohydrolase-related" evidence="9">
    <location>
        <begin position="53"/>
        <end position="381"/>
    </location>
</feature>
<feature type="binding site" evidence="7">
    <location>
        <begin position="311"/>
        <end position="313"/>
    </location>
    <ligand>
        <name>substrate</name>
    </ligand>
</feature>
<feature type="active site" description="Proton donor/acceptor" evidence="6">
    <location>
        <position position="278"/>
    </location>
</feature>
<feature type="binding site" evidence="8">
    <location>
        <position position="220"/>
    </location>
    <ligand>
        <name>Zn(2+)</name>
        <dbReference type="ChEBI" id="CHEBI:29105"/>
    </ligand>
</feature>
<evidence type="ECO:0000256" key="5">
    <source>
        <dbReference type="PIRNR" id="PIRNR038994"/>
    </source>
</evidence>
<dbReference type="InterPro" id="IPR011059">
    <property type="entry name" value="Metal-dep_hydrolase_composite"/>
</dbReference>
<feature type="binding site" evidence="7">
    <location>
        <position position="255"/>
    </location>
    <ligand>
        <name>substrate</name>
    </ligand>
</feature>
<evidence type="ECO:0000313" key="11">
    <source>
        <dbReference type="Proteomes" id="UP000319859"/>
    </source>
</evidence>
<evidence type="ECO:0000259" key="9">
    <source>
        <dbReference type="Pfam" id="PF01979"/>
    </source>
</evidence>
<dbReference type="NCBIfam" id="TIGR00221">
    <property type="entry name" value="nagA"/>
    <property type="match status" value="1"/>
</dbReference>
<dbReference type="SUPFAM" id="SSF51556">
    <property type="entry name" value="Metallo-dependent hydrolases"/>
    <property type="match status" value="1"/>
</dbReference>
<protein>
    <submittedName>
        <fullName evidence="10">N-acetylglucosamine 6-phosphate deacetylase</fullName>
    </submittedName>
</protein>
<dbReference type="PANTHER" id="PTHR11113:SF14">
    <property type="entry name" value="N-ACETYLGLUCOSAMINE-6-PHOSPHATE DEACETYLASE"/>
    <property type="match status" value="1"/>
</dbReference>
<dbReference type="RefSeq" id="WP_145752844.1">
    <property type="nucleotide sequence ID" value="NZ_VITN01000020.1"/>
</dbReference>
<dbReference type="GO" id="GO:0008448">
    <property type="term" value="F:N-acetylglucosamine-6-phosphate deacetylase activity"/>
    <property type="evidence" value="ECO:0007669"/>
    <property type="project" value="InterPro"/>
</dbReference>
<dbReference type="EMBL" id="VITN01000020">
    <property type="protein sequence ID" value="TWB13695.1"/>
    <property type="molecule type" value="Genomic_DNA"/>
</dbReference>
<sequence length="390" mass="40526">MRHLLTGARLFTGDVLLDDHALLLAGAEILDIVPAVASVAGAARVPLPEGSLLAPGFIDTQVNGGGGVLFNDAPTAAGALAIAAAHRRFGTTALLPTVITDDLNTMMAAAEAAAEAAAVPGGGVIGVHLEGPFLNPERRGVHKAAHIRRPNGIDLDRLSALPRHFGDLGRVLLTLAPEQVDDGDIARLVRAGMVLAGGHSAASHERTQAALRAGLRGFTHLFNAMPPISNRTPGIALAAMTAKDAWCGLIVDGVHVHPDLLALALAAKPRGKMMLVTDAMPPTGTDATTFTLYGERIHRRDGRLVTDDGVLAGADIDMAQAVRNAMRLLGVELEEALRMASLYPARFLGMDGRLGQLAAGFQADLVLLDAQQRVLGTWVAGQRDGAASPA</sequence>
<feature type="binding site" evidence="7">
    <location>
        <position position="231"/>
    </location>
    <ligand>
        <name>substrate</name>
    </ligand>
</feature>
<feature type="binding site" evidence="7">
    <location>
        <position position="141"/>
    </location>
    <ligand>
        <name>substrate</name>
    </ligand>
</feature>
<comment type="similarity">
    <text evidence="1 5">Belongs to the metallo-dependent hydrolases superfamily. NagA family.</text>
</comment>
<dbReference type="GO" id="GO:0046872">
    <property type="term" value="F:metal ion binding"/>
    <property type="evidence" value="ECO:0007669"/>
    <property type="project" value="UniProtKB-KW"/>
</dbReference>
<dbReference type="InterPro" id="IPR003764">
    <property type="entry name" value="GlcNAc_6-P_deAcase"/>
</dbReference>
<dbReference type="PIRSF" id="PIRSF038994">
    <property type="entry name" value="NagA"/>
    <property type="match status" value="1"/>
</dbReference>
<evidence type="ECO:0000313" key="10">
    <source>
        <dbReference type="EMBL" id="TWB13695.1"/>
    </source>
</evidence>
<dbReference type="Proteomes" id="UP000319859">
    <property type="component" value="Unassembled WGS sequence"/>
</dbReference>
<comment type="cofactor">
    <cofactor evidence="8">
        <name>a divalent metal cation</name>
        <dbReference type="ChEBI" id="CHEBI:60240"/>
    </cofactor>
    <text evidence="8">Binds 1 divalent metal cation per subunit.</text>
</comment>
<comment type="caution">
    <text evidence="10">The sequence shown here is derived from an EMBL/GenBank/DDBJ whole genome shotgun (WGS) entry which is preliminary data.</text>
</comment>
<keyword evidence="2 8" id="KW-0479">Metal-binding</keyword>
<proteinExistence type="inferred from homology"/>
<feature type="binding site" evidence="8">
    <location>
        <position position="130"/>
    </location>
    <ligand>
        <name>Zn(2+)</name>
        <dbReference type="ChEBI" id="CHEBI:29105"/>
    </ligand>
</feature>
<name>A0A560EWR2_9PROT</name>
<dbReference type="Gene3D" id="2.30.40.10">
    <property type="entry name" value="Urease, subunit C, domain 1"/>
    <property type="match status" value="1"/>
</dbReference>
<dbReference type="InterPro" id="IPR032466">
    <property type="entry name" value="Metal_Hydrolase"/>
</dbReference>
<feature type="binding site" evidence="7">
    <location>
        <begin position="223"/>
        <end position="224"/>
    </location>
    <ligand>
        <name>substrate</name>
    </ligand>
</feature>
<dbReference type="SUPFAM" id="SSF51338">
    <property type="entry name" value="Composite domain of metallo-dependent hydrolases"/>
    <property type="match status" value="1"/>
</dbReference>
<dbReference type="PANTHER" id="PTHR11113">
    <property type="entry name" value="N-ACETYLGLUCOSAMINE-6-PHOSPHATE DEACETYLASE"/>
    <property type="match status" value="1"/>
</dbReference>
<evidence type="ECO:0000256" key="3">
    <source>
        <dbReference type="ARBA" id="ARBA00022801"/>
    </source>
</evidence>